<proteinExistence type="predicted"/>
<accession>A0A9X7I9C9</accession>
<dbReference type="EMBL" id="PNGY01000001">
    <property type="protein sequence ID" value="PMC55147.1"/>
    <property type="molecule type" value="Genomic_DNA"/>
</dbReference>
<dbReference type="Proteomes" id="UP000235293">
    <property type="component" value="Unassembled WGS sequence"/>
</dbReference>
<protein>
    <submittedName>
        <fullName evidence="1">Uncharacterized protein</fullName>
    </submittedName>
</protein>
<evidence type="ECO:0000313" key="1">
    <source>
        <dbReference type="EMBL" id="PMC55147.1"/>
    </source>
</evidence>
<comment type="caution">
    <text evidence="1">The sequence shown here is derived from an EMBL/GenBank/DDBJ whole genome shotgun (WGS) entry which is preliminary data.</text>
</comment>
<gene>
    <name evidence="1" type="ORF">CJ213_03330</name>
</gene>
<dbReference type="AlphaFoldDB" id="A0A9X7I9C9"/>
<evidence type="ECO:0000313" key="2">
    <source>
        <dbReference type="Proteomes" id="UP000235293"/>
    </source>
</evidence>
<reference evidence="1 2" key="1">
    <citation type="submission" date="2017-09" db="EMBL/GenBank/DDBJ databases">
        <title>Bacterial strain isolated from the female urinary microbiota.</title>
        <authorList>
            <person name="Thomas-White K."/>
            <person name="Kumar N."/>
            <person name="Forster S."/>
            <person name="Putonti C."/>
            <person name="Lawley T."/>
            <person name="Wolfe A.J."/>
        </authorList>
    </citation>
    <scope>NUCLEOTIDE SEQUENCE [LARGE SCALE GENOMIC DNA]</scope>
    <source>
        <strain evidence="1 2">UMB0411</strain>
    </source>
</reference>
<name>A0A9X7I9C9_9BIFI</name>
<sequence>MRAYYLLSCDISSCDHDLIPRLPPDDGDCLSPRFQLLAYSKRWIDSSVAKCHARDYFICTPLTK</sequence>
<organism evidence="1 2">
    <name type="scientific">Gardnerella swidsinskii</name>
    <dbReference type="NCBI Taxonomy" id="2792979"/>
    <lineage>
        <taxon>Bacteria</taxon>
        <taxon>Bacillati</taxon>
        <taxon>Actinomycetota</taxon>
        <taxon>Actinomycetes</taxon>
        <taxon>Bifidobacteriales</taxon>
        <taxon>Bifidobacteriaceae</taxon>
        <taxon>Gardnerella</taxon>
    </lineage>
</organism>